<feature type="region of interest" description="Disordered" evidence="9">
    <location>
        <begin position="195"/>
        <end position="351"/>
    </location>
</feature>
<keyword evidence="12" id="KW-1185">Reference proteome</keyword>
<feature type="domain" description="G-patch" evidence="10">
    <location>
        <begin position="65"/>
        <end position="119"/>
    </location>
</feature>
<dbReference type="GO" id="GO:0005730">
    <property type="term" value="C:nucleolus"/>
    <property type="evidence" value="ECO:0007669"/>
    <property type="project" value="UniProtKB-SubCell"/>
</dbReference>
<dbReference type="AlphaFoldDB" id="A0A6A5K977"/>
<name>A0A6A5K977_9PLEO</name>
<proteinExistence type="inferred from homology"/>
<evidence type="ECO:0000256" key="9">
    <source>
        <dbReference type="SAM" id="MobiDB-lite"/>
    </source>
</evidence>
<evidence type="ECO:0000256" key="5">
    <source>
        <dbReference type="ARBA" id="ARBA00038007"/>
    </source>
</evidence>
<comment type="subcellular location">
    <subcellularLocation>
        <location evidence="1">Nucleus</location>
        <location evidence="1">Nucleolus</location>
    </subcellularLocation>
</comment>
<dbReference type="InterPro" id="IPR050656">
    <property type="entry name" value="PINX1"/>
</dbReference>
<feature type="compositionally biased region" description="Basic residues" evidence="9">
    <location>
        <begin position="248"/>
        <end position="265"/>
    </location>
</feature>
<dbReference type="PROSITE" id="PS50174">
    <property type="entry name" value="G_PATCH"/>
    <property type="match status" value="1"/>
</dbReference>
<feature type="compositionally biased region" description="Polar residues" evidence="9">
    <location>
        <begin position="340"/>
        <end position="351"/>
    </location>
</feature>
<keyword evidence="8" id="KW-0175">Coiled coil</keyword>
<accession>A0A6A5K977</accession>
<dbReference type="PANTHER" id="PTHR23149">
    <property type="entry name" value="G PATCH DOMAIN CONTAINING PROTEIN"/>
    <property type="match status" value="1"/>
</dbReference>
<dbReference type="InterPro" id="IPR000467">
    <property type="entry name" value="G_patch_dom"/>
</dbReference>
<dbReference type="GO" id="GO:0006364">
    <property type="term" value="P:rRNA processing"/>
    <property type="evidence" value="ECO:0007669"/>
    <property type="project" value="UniProtKB-KW"/>
</dbReference>
<protein>
    <recommendedName>
        <fullName evidence="6">PinX1-related protein 1</fullName>
    </recommendedName>
</protein>
<evidence type="ECO:0000313" key="12">
    <source>
        <dbReference type="Proteomes" id="UP000800040"/>
    </source>
</evidence>
<evidence type="ECO:0000256" key="2">
    <source>
        <dbReference type="ARBA" id="ARBA00022517"/>
    </source>
</evidence>
<reference evidence="11" key="1">
    <citation type="submission" date="2020-01" db="EMBL/GenBank/DDBJ databases">
        <authorList>
            <consortium name="DOE Joint Genome Institute"/>
            <person name="Haridas S."/>
            <person name="Albert R."/>
            <person name="Binder M."/>
            <person name="Bloem J."/>
            <person name="Labutti K."/>
            <person name="Salamov A."/>
            <person name="Andreopoulos B."/>
            <person name="Baker S.E."/>
            <person name="Barry K."/>
            <person name="Bills G."/>
            <person name="Bluhm B.H."/>
            <person name="Cannon C."/>
            <person name="Castanera R."/>
            <person name="Culley D.E."/>
            <person name="Daum C."/>
            <person name="Ezra D."/>
            <person name="Gonzalez J.B."/>
            <person name="Henrissat B."/>
            <person name="Kuo A."/>
            <person name="Liang C."/>
            <person name="Lipzen A."/>
            <person name="Lutzoni F."/>
            <person name="Magnuson J."/>
            <person name="Mondo S."/>
            <person name="Nolan M."/>
            <person name="Ohm R."/>
            <person name="Pangilinan J."/>
            <person name="Park H.-J."/>
            <person name="Ramirez L."/>
            <person name="Alfaro M."/>
            <person name="Sun H."/>
            <person name="Tritt A."/>
            <person name="Yoshinaga Y."/>
            <person name="Zwiers L.-H."/>
            <person name="Turgeon B.G."/>
            <person name="Goodwin S.B."/>
            <person name="Spatafora J.W."/>
            <person name="Crous P.W."/>
            <person name="Grigoriev I.V."/>
        </authorList>
    </citation>
    <scope>NUCLEOTIDE SEQUENCE</scope>
    <source>
        <strain evidence="11">P77</strain>
    </source>
</reference>
<evidence type="ECO:0000256" key="3">
    <source>
        <dbReference type="ARBA" id="ARBA00022552"/>
    </source>
</evidence>
<evidence type="ECO:0000256" key="6">
    <source>
        <dbReference type="ARBA" id="ARBA00041961"/>
    </source>
</evidence>
<dbReference type="EMBL" id="ML975329">
    <property type="protein sequence ID" value="KAF1832911.1"/>
    <property type="molecule type" value="Genomic_DNA"/>
</dbReference>
<dbReference type="Proteomes" id="UP000800040">
    <property type="component" value="Unassembled WGS sequence"/>
</dbReference>
<sequence>MAAPRQEFAATSTNFGLDCGLPLSLETPSTSVPSQSPAIKMGLAAPKNRTKIANDPQNTTWAKNTSRFGHRILTSQGWKPGASLGATDASHAAHYTAASQSHIRVLLKDDNLGLGAKRGSERAENFGLAGLENILGRLNGKEADVKKEEERREEIEKRAFVYRKYGMMNFISGGFLVGDKITKSSGIKKEVEIKTEVKSEPESDNGGIDKKSKKRKREDGTDDEPKLKRKKKSVDLREEAREEVDRPKMKKDKKDKKKDKSRKSKQAASSDPEPCSDNAPTPVSDPEPLTDKARRKAEKKARKEEKKVKKALKKAAKRAAKANADSDDSSSEGEEEESAPSTLSSVPVSGTCTPVLASAGLTFTPRGMHAVRQRWIRQKKAATMDAQAMKEIFMIKTPS</sequence>
<evidence type="ECO:0000313" key="11">
    <source>
        <dbReference type="EMBL" id="KAF1832911.1"/>
    </source>
</evidence>
<evidence type="ECO:0000256" key="7">
    <source>
        <dbReference type="ARBA" id="ARBA00043878"/>
    </source>
</evidence>
<keyword evidence="2" id="KW-0690">Ribosome biogenesis</keyword>
<comment type="function">
    <text evidence="7">Involved in rRNA-processing at A0, A1 and A2 sites and negatively regulates telomerase.</text>
</comment>
<gene>
    <name evidence="11" type="ORF">BDW02DRAFT_570613</name>
</gene>
<evidence type="ECO:0000256" key="4">
    <source>
        <dbReference type="ARBA" id="ARBA00023242"/>
    </source>
</evidence>
<evidence type="ECO:0000256" key="1">
    <source>
        <dbReference type="ARBA" id="ARBA00004604"/>
    </source>
</evidence>
<evidence type="ECO:0000259" key="10">
    <source>
        <dbReference type="PROSITE" id="PS50174"/>
    </source>
</evidence>
<keyword evidence="3" id="KW-0698">rRNA processing</keyword>
<feature type="compositionally biased region" description="Basic residues" evidence="9">
    <location>
        <begin position="308"/>
        <end position="320"/>
    </location>
</feature>
<feature type="compositionally biased region" description="Basic and acidic residues" evidence="9">
    <location>
        <begin position="233"/>
        <end position="247"/>
    </location>
</feature>
<keyword evidence="4" id="KW-0539">Nucleus</keyword>
<organism evidence="11 12">
    <name type="scientific">Decorospora gaudefroyi</name>
    <dbReference type="NCBI Taxonomy" id="184978"/>
    <lineage>
        <taxon>Eukaryota</taxon>
        <taxon>Fungi</taxon>
        <taxon>Dikarya</taxon>
        <taxon>Ascomycota</taxon>
        <taxon>Pezizomycotina</taxon>
        <taxon>Dothideomycetes</taxon>
        <taxon>Pleosporomycetidae</taxon>
        <taxon>Pleosporales</taxon>
        <taxon>Pleosporineae</taxon>
        <taxon>Pleosporaceae</taxon>
        <taxon>Decorospora</taxon>
    </lineage>
</organism>
<evidence type="ECO:0000256" key="8">
    <source>
        <dbReference type="SAM" id="Coils"/>
    </source>
</evidence>
<feature type="compositionally biased region" description="Basic and acidic residues" evidence="9">
    <location>
        <begin position="217"/>
        <end position="226"/>
    </location>
</feature>
<dbReference type="OrthoDB" id="29523at2759"/>
<feature type="compositionally biased region" description="Acidic residues" evidence="9">
    <location>
        <begin position="325"/>
        <end position="338"/>
    </location>
</feature>
<dbReference type="Pfam" id="PF01585">
    <property type="entry name" value="G-patch"/>
    <property type="match status" value="1"/>
</dbReference>
<dbReference type="PANTHER" id="PTHR23149:SF31">
    <property type="entry name" value="PROTEIN PXR1"/>
    <property type="match status" value="1"/>
</dbReference>
<feature type="coiled-coil region" evidence="8">
    <location>
        <begin position="131"/>
        <end position="158"/>
    </location>
</feature>
<dbReference type="GO" id="GO:0003676">
    <property type="term" value="F:nucleic acid binding"/>
    <property type="evidence" value="ECO:0007669"/>
    <property type="project" value="InterPro"/>
</dbReference>
<comment type="similarity">
    <text evidence="5">Belongs to the PINX1 family.</text>
</comment>